<sequence>MNGFQCPIKRDAETLIYNAQRCKIAFEPAEAYEQACRRRMAVVLYSRMTYRDVDTAIYGTLTWVQAVHRAYTKDGKLMLQGMCPPSLATSLPLFTRSKLGLKKAAWDEFWIMNCVRAKERAQALEASDSGVWTLADIQEVFNSIFDES</sequence>
<proteinExistence type="predicted"/>
<dbReference type="Proteomes" id="UP000018144">
    <property type="component" value="Unassembled WGS sequence"/>
</dbReference>
<dbReference type="EMBL" id="HF935695">
    <property type="protein sequence ID" value="CCX12281.1"/>
    <property type="molecule type" value="Genomic_DNA"/>
</dbReference>
<keyword evidence="2" id="KW-1185">Reference proteome</keyword>
<protein>
    <submittedName>
        <fullName evidence="1">Uncharacterized protein</fullName>
    </submittedName>
</protein>
<accession>U4L673</accession>
<organism evidence="1 2">
    <name type="scientific">Pyronema omphalodes (strain CBS 100304)</name>
    <name type="common">Pyronema confluens</name>
    <dbReference type="NCBI Taxonomy" id="1076935"/>
    <lineage>
        <taxon>Eukaryota</taxon>
        <taxon>Fungi</taxon>
        <taxon>Dikarya</taxon>
        <taxon>Ascomycota</taxon>
        <taxon>Pezizomycotina</taxon>
        <taxon>Pezizomycetes</taxon>
        <taxon>Pezizales</taxon>
        <taxon>Pyronemataceae</taxon>
        <taxon>Pyronema</taxon>
    </lineage>
</organism>
<evidence type="ECO:0000313" key="1">
    <source>
        <dbReference type="EMBL" id="CCX12281.1"/>
    </source>
</evidence>
<gene>
    <name evidence="1" type="ORF">PCON_11875</name>
</gene>
<evidence type="ECO:0000313" key="2">
    <source>
        <dbReference type="Proteomes" id="UP000018144"/>
    </source>
</evidence>
<reference evidence="1 2" key="1">
    <citation type="journal article" date="2013" name="PLoS Genet.">
        <title>The genome and development-dependent transcriptomes of Pyronema confluens: a window into fungal evolution.</title>
        <authorList>
            <person name="Traeger S."/>
            <person name="Altegoer F."/>
            <person name="Freitag M."/>
            <person name="Gabaldon T."/>
            <person name="Kempken F."/>
            <person name="Kumar A."/>
            <person name="Marcet-Houben M."/>
            <person name="Poggeler S."/>
            <person name="Stajich J.E."/>
            <person name="Nowrousian M."/>
        </authorList>
    </citation>
    <scope>NUCLEOTIDE SEQUENCE [LARGE SCALE GENOMIC DNA]</scope>
    <source>
        <strain evidence="2">CBS 100304</strain>
        <tissue evidence="1">Vegetative mycelium</tissue>
    </source>
</reference>
<name>U4L673_PYROM</name>
<dbReference type="AlphaFoldDB" id="U4L673"/>